<dbReference type="EMBL" id="JADQDC010000014">
    <property type="protein sequence ID" value="MBF9152664.1"/>
    <property type="molecule type" value="Genomic_DNA"/>
</dbReference>
<evidence type="ECO:0000259" key="8">
    <source>
        <dbReference type="PROSITE" id="PS50109"/>
    </source>
</evidence>
<dbReference type="InterPro" id="IPR003661">
    <property type="entry name" value="HisK_dim/P_dom"/>
</dbReference>
<reference evidence="9 10" key="1">
    <citation type="submission" date="2020-11" db="EMBL/GenBank/DDBJ databases">
        <title>The genome sequence of Novosphingobium sp. 1Y9A.</title>
        <authorList>
            <person name="Liu Y."/>
        </authorList>
    </citation>
    <scope>NUCLEOTIDE SEQUENCE [LARGE SCALE GENOMIC DNA]</scope>
    <source>
        <strain evidence="9 10">1Y9A</strain>
    </source>
</reference>
<dbReference type="SMART" id="SM00388">
    <property type="entry name" value="HisKA"/>
    <property type="match status" value="1"/>
</dbReference>
<dbReference type="InterPro" id="IPR050351">
    <property type="entry name" value="BphY/WalK/GraS-like"/>
</dbReference>
<keyword evidence="10" id="KW-1185">Reference proteome</keyword>
<proteinExistence type="predicted"/>
<dbReference type="PANTHER" id="PTHR42878:SF15">
    <property type="entry name" value="BACTERIOPHYTOCHROME"/>
    <property type="match status" value="1"/>
</dbReference>
<dbReference type="InterPro" id="IPR003594">
    <property type="entry name" value="HATPase_dom"/>
</dbReference>
<keyword evidence="3" id="KW-0597">Phosphoprotein</keyword>
<gene>
    <name evidence="9" type="ORF">I2488_16795</name>
</gene>
<dbReference type="CDD" id="cd00082">
    <property type="entry name" value="HisKA"/>
    <property type="match status" value="1"/>
</dbReference>
<keyword evidence="7" id="KW-0812">Transmembrane</keyword>
<dbReference type="CDD" id="cd00075">
    <property type="entry name" value="HATPase"/>
    <property type="match status" value="1"/>
</dbReference>
<sequence>MPTTPTYAFSRDAGNNRLILLLLSIGFAAVVAAVVAVVVVQKQAERDAYWVEHTLDVEAALNRFVRHAERTETARRGIIIAPTETNFVAIAEKAIADASRELAGLETLVRDNPSQVRSVEGLRLAFDGYARQARTTEAEAKLGILKVGSLDSDATVSAIRHIRTYADEMLRREDALLRQRNQAQDRTRSLLSAMLALCGALIVGVATAAILIIRRNIREIDANRRELHVLNQELESLVDERTAELQRANAEIQRFAYIVSHDLRSPLVNVMGFTSELDAARKVIGEHVLKDGDDVPQTVRLAVEEDLPESIGFIRSSTQKMDRLINAILRLSREGRRTLAPTRVSLADVVQSIVDSLQHRIDETGTRVELGELAVIETDRLAIEQILSNLIENALKYLHPGRPGEIRIASKVAHGRVNITVRDNGRGISPRDHERIFDLFRRSGMQDQPGEGIGLAHVRALAYRLGGLVEVSSEEGQGSTFTVSLPLKFQSGVADA</sequence>
<dbReference type="InterPro" id="IPR036890">
    <property type="entry name" value="HATPase_C_sf"/>
</dbReference>
<evidence type="ECO:0000313" key="10">
    <source>
        <dbReference type="Proteomes" id="UP000600799"/>
    </source>
</evidence>
<evidence type="ECO:0000256" key="6">
    <source>
        <dbReference type="SAM" id="Coils"/>
    </source>
</evidence>
<evidence type="ECO:0000313" key="9">
    <source>
        <dbReference type="EMBL" id="MBF9152664.1"/>
    </source>
</evidence>
<dbReference type="Gene3D" id="3.30.565.10">
    <property type="entry name" value="Histidine kinase-like ATPase, C-terminal domain"/>
    <property type="match status" value="1"/>
</dbReference>
<evidence type="ECO:0000256" key="4">
    <source>
        <dbReference type="ARBA" id="ARBA00022679"/>
    </source>
</evidence>
<evidence type="ECO:0000256" key="7">
    <source>
        <dbReference type="SAM" id="Phobius"/>
    </source>
</evidence>
<dbReference type="Pfam" id="PF05227">
    <property type="entry name" value="CHASE3"/>
    <property type="match status" value="1"/>
</dbReference>
<comment type="caution">
    <text evidence="9">The sequence shown here is derived from an EMBL/GenBank/DDBJ whole genome shotgun (WGS) entry which is preliminary data.</text>
</comment>
<dbReference type="InterPro" id="IPR004358">
    <property type="entry name" value="Sig_transdc_His_kin-like_C"/>
</dbReference>
<accession>A0ABS0HL08</accession>
<evidence type="ECO:0000256" key="1">
    <source>
        <dbReference type="ARBA" id="ARBA00000085"/>
    </source>
</evidence>
<dbReference type="RefSeq" id="WP_196276962.1">
    <property type="nucleotide sequence ID" value="NZ_JADQDC010000014.1"/>
</dbReference>
<dbReference type="EC" id="2.7.13.3" evidence="2"/>
<protein>
    <recommendedName>
        <fullName evidence="2">histidine kinase</fullName>
        <ecNumber evidence="2">2.7.13.3</ecNumber>
    </recommendedName>
</protein>
<organism evidence="9 10">
    <name type="scientific">Novosphingobium jiangmenense</name>
    <dbReference type="NCBI Taxonomy" id="2791981"/>
    <lineage>
        <taxon>Bacteria</taxon>
        <taxon>Pseudomonadati</taxon>
        <taxon>Pseudomonadota</taxon>
        <taxon>Alphaproteobacteria</taxon>
        <taxon>Sphingomonadales</taxon>
        <taxon>Sphingomonadaceae</taxon>
        <taxon>Novosphingobium</taxon>
    </lineage>
</organism>
<keyword evidence="5" id="KW-0418">Kinase</keyword>
<feature type="domain" description="Histidine kinase" evidence="8">
    <location>
        <begin position="258"/>
        <end position="489"/>
    </location>
</feature>
<evidence type="ECO:0000256" key="5">
    <source>
        <dbReference type="ARBA" id="ARBA00022777"/>
    </source>
</evidence>
<feature type="transmembrane region" description="Helical" evidence="7">
    <location>
        <begin position="190"/>
        <end position="213"/>
    </location>
</feature>
<dbReference type="InterPro" id="IPR005467">
    <property type="entry name" value="His_kinase_dom"/>
</dbReference>
<dbReference type="PANTHER" id="PTHR42878">
    <property type="entry name" value="TWO-COMPONENT HISTIDINE KINASE"/>
    <property type="match status" value="1"/>
</dbReference>
<dbReference type="SUPFAM" id="SSF55874">
    <property type="entry name" value="ATPase domain of HSP90 chaperone/DNA topoisomerase II/histidine kinase"/>
    <property type="match status" value="1"/>
</dbReference>
<dbReference type="InterPro" id="IPR007891">
    <property type="entry name" value="CHASE3"/>
</dbReference>
<dbReference type="Gene3D" id="1.10.287.130">
    <property type="match status" value="1"/>
</dbReference>
<dbReference type="InterPro" id="IPR036097">
    <property type="entry name" value="HisK_dim/P_sf"/>
</dbReference>
<keyword evidence="7" id="KW-1133">Transmembrane helix</keyword>
<dbReference type="Pfam" id="PF00512">
    <property type="entry name" value="HisKA"/>
    <property type="match status" value="1"/>
</dbReference>
<evidence type="ECO:0000256" key="3">
    <source>
        <dbReference type="ARBA" id="ARBA00022553"/>
    </source>
</evidence>
<dbReference type="SMART" id="SM00387">
    <property type="entry name" value="HATPase_c"/>
    <property type="match status" value="1"/>
</dbReference>
<feature type="transmembrane region" description="Helical" evidence="7">
    <location>
        <begin position="18"/>
        <end position="40"/>
    </location>
</feature>
<comment type="catalytic activity">
    <reaction evidence="1">
        <text>ATP + protein L-histidine = ADP + protein N-phospho-L-histidine.</text>
        <dbReference type="EC" id="2.7.13.3"/>
    </reaction>
</comment>
<feature type="coiled-coil region" evidence="6">
    <location>
        <begin position="220"/>
        <end position="251"/>
    </location>
</feature>
<dbReference type="PRINTS" id="PR00344">
    <property type="entry name" value="BCTRLSENSOR"/>
</dbReference>
<dbReference type="Proteomes" id="UP000600799">
    <property type="component" value="Unassembled WGS sequence"/>
</dbReference>
<dbReference type="SUPFAM" id="SSF47384">
    <property type="entry name" value="Homodimeric domain of signal transducing histidine kinase"/>
    <property type="match status" value="1"/>
</dbReference>
<dbReference type="PROSITE" id="PS50109">
    <property type="entry name" value="HIS_KIN"/>
    <property type="match status" value="1"/>
</dbReference>
<keyword evidence="6" id="KW-0175">Coiled coil</keyword>
<keyword evidence="7" id="KW-0472">Membrane</keyword>
<dbReference type="Pfam" id="PF02518">
    <property type="entry name" value="HATPase_c"/>
    <property type="match status" value="1"/>
</dbReference>
<name>A0ABS0HL08_9SPHN</name>
<evidence type="ECO:0000256" key="2">
    <source>
        <dbReference type="ARBA" id="ARBA00012438"/>
    </source>
</evidence>
<keyword evidence="4" id="KW-0808">Transferase</keyword>